<dbReference type="Proteomes" id="UP001500751">
    <property type="component" value="Unassembled WGS sequence"/>
</dbReference>
<proteinExistence type="predicted"/>
<accession>A0ABN2VH94</accession>
<keyword evidence="2" id="KW-1185">Reference proteome</keyword>
<reference evidence="1 2" key="1">
    <citation type="journal article" date="2019" name="Int. J. Syst. Evol. Microbiol.">
        <title>The Global Catalogue of Microorganisms (GCM) 10K type strain sequencing project: providing services to taxonomists for standard genome sequencing and annotation.</title>
        <authorList>
            <consortium name="The Broad Institute Genomics Platform"/>
            <consortium name="The Broad Institute Genome Sequencing Center for Infectious Disease"/>
            <person name="Wu L."/>
            <person name="Ma J."/>
        </authorList>
    </citation>
    <scope>NUCLEOTIDE SEQUENCE [LARGE SCALE GENOMIC DNA]</scope>
    <source>
        <strain evidence="1 2">JCM 16014</strain>
    </source>
</reference>
<dbReference type="EMBL" id="BAAAQN010000086">
    <property type="protein sequence ID" value="GAA2062132.1"/>
    <property type="molecule type" value="Genomic_DNA"/>
</dbReference>
<protein>
    <submittedName>
        <fullName evidence="1">Uncharacterized protein</fullName>
    </submittedName>
</protein>
<evidence type="ECO:0000313" key="2">
    <source>
        <dbReference type="Proteomes" id="UP001500751"/>
    </source>
</evidence>
<sequence>MPMATVKVEKAGAGKAASTECDPWVGTGAWLAEQLRACRAGVRGEYRTRRGSWEPLVDPAGVARVLTALLAEVREDRELAGRLAAFVAELYAAGWLTGENDGEVRAALGDLAPPRP</sequence>
<gene>
    <name evidence="1" type="ORF">GCM10009839_86550</name>
</gene>
<comment type="caution">
    <text evidence="1">The sequence shown here is derived from an EMBL/GenBank/DDBJ whole genome shotgun (WGS) entry which is preliminary data.</text>
</comment>
<evidence type="ECO:0000313" key="1">
    <source>
        <dbReference type="EMBL" id="GAA2062132.1"/>
    </source>
</evidence>
<organism evidence="1 2">
    <name type="scientific">Catenulispora yoronensis</name>
    <dbReference type="NCBI Taxonomy" id="450799"/>
    <lineage>
        <taxon>Bacteria</taxon>
        <taxon>Bacillati</taxon>
        <taxon>Actinomycetota</taxon>
        <taxon>Actinomycetes</taxon>
        <taxon>Catenulisporales</taxon>
        <taxon>Catenulisporaceae</taxon>
        <taxon>Catenulispora</taxon>
    </lineage>
</organism>
<dbReference type="RefSeq" id="WP_344671579.1">
    <property type="nucleotide sequence ID" value="NZ_BAAAQN010000086.1"/>
</dbReference>
<name>A0ABN2VH94_9ACTN</name>